<keyword evidence="2" id="KW-0067">ATP-binding</keyword>
<dbReference type="InterPro" id="IPR003959">
    <property type="entry name" value="ATPase_AAA_core"/>
</dbReference>
<dbReference type="InterPro" id="IPR001270">
    <property type="entry name" value="ClpA/B"/>
</dbReference>
<gene>
    <name evidence="4" type="ORF">I6G77_27745</name>
</gene>
<dbReference type="InterPro" id="IPR003593">
    <property type="entry name" value="AAA+_ATPase"/>
</dbReference>
<dbReference type="SMART" id="SM00382">
    <property type="entry name" value="AAA"/>
    <property type="match status" value="1"/>
</dbReference>
<keyword evidence="4" id="KW-0614">Plasmid</keyword>
<evidence type="ECO:0000313" key="5">
    <source>
        <dbReference type="Proteomes" id="UP000594791"/>
    </source>
</evidence>
<dbReference type="Proteomes" id="UP000594791">
    <property type="component" value="Plasmid unnamed"/>
</dbReference>
<proteinExistence type="predicted"/>
<sequence length="362" mass="42288">MNFVIYKGPTEEFKKIIPGDNAISLTPVVRKMDLFHKMNDVKEEEYYKTLTVFTDEYSGVADHFIEGFVIHILHYATYYQFEEVYLHNPPTKIIEQLNNPHLGISVEEIEFEHPKLTIESLKKIKAAFSETVFGQEDVKNKLLQTLYPLTNEGSHKPVVIMLYGPSGVGKTETAKLLNKELYGERELFRKQLSMFHNDSFASYVFGDKTNSLSKDLIDRQTNVLLLDEFDKVSPIVYSAFYQMFDEGEFTDKYYNVKLKNSIIICTSNFNSEREIEERVGSAIFSRFDYLIKYAPLSIEAKKQLIKVVYEKEISKFSTEDRKLLEEENMIVKMEEFVDVFKNARDIQKQMKHLLAYPLVQRL</sequence>
<evidence type="ECO:0000256" key="2">
    <source>
        <dbReference type="ARBA" id="ARBA00022840"/>
    </source>
</evidence>
<dbReference type="Pfam" id="PF07724">
    <property type="entry name" value="AAA_2"/>
    <property type="match status" value="1"/>
</dbReference>
<geneLocation type="plasmid" evidence="4 5">
    <name>unnamed</name>
</geneLocation>
<keyword evidence="5" id="KW-1185">Reference proteome</keyword>
<dbReference type="Gene3D" id="3.40.50.300">
    <property type="entry name" value="P-loop containing nucleotide triphosphate hydrolases"/>
    <property type="match status" value="1"/>
</dbReference>
<keyword evidence="1" id="KW-0547">Nucleotide-binding</keyword>
<reference evidence="4 5" key="1">
    <citation type="submission" date="2020-12" db="EMBL/GenBank/DDBJ databases">
        <title>FDA dAtabase for Regulatory Grade micrObial Sequences (FDA-ARGOS): Supporting development and validation of Infectious Disease Dx tests.</title>
        <authorList>
            <person name="Nelson B."/>
            <person name="Plummer A."/>
            <person name="Tallon L."/>
            <person name="Sadzewicz L."/>
            <person name="Zhao X."/>
            <person name="Boylan J."/>
            <person name="Ott S."/>
            <person name="Bowen H."/>
            <person name="Vavikolanu K."/>
            <person name="Mehta A."/>
            <person name="Aluvathingal J."/>
            <person name="Nadendla S."/>
            <person name="Myers T."/>
            <person name="Yan Y."/>
            <person name="Sichtig H."/>
        </authorList>
    </citation>
    <scope>NUCLEOTIDE SEQUENCE [LARGE SCALE GENOMIC DNA]</scope>
    <source>
        <strain evidence="4 5">FDAARGOS_920</strain>
        <plasmid evidence="4 5">unnamed</plasmid>
    </source>
</reference>
<dbReference type="InterPro" id="IPR027417">
    <property type="entry name" value="P-loop_NTPase"/>
</dbReference>
<dbReference type="PANTHER" id="PTHR11638:SF18">
    <property type="entry name" value="HEAT SHOCK PROTEIN 104"/>
    <property type="match status" value="1"/>
</dbReference>
<dbReference type="SUPFAM" id="SSF52540">
    <property type="entry name" value="P-loop containing nucleoside triphosphate hydrolases"/>
    <property type="match status" value="1"/>
</dbReference>
<organism evidence="4 5">
    <name type="scientific">Bacillus tropicus</name>
    <dbReference type="NCBI Taxonomy" id="2026188"/>
    <lineage>
        <taxon>Bacteria</taxon>
        <taxon>Bacillati</taxon>
        <taxon>Bacillota</taxon>
        <taxon>Bacilli</taxon>
        <taxon>Bacillales</taxon>
        <taxon>Bacillaceae</taxon>
        <taxon>Bacillus</taxon>
        <taxon>Bacillus cereus group</taxon>
    </lineage>
</organism>
<dbReference type="InterPro" id="IPR050130">
    <property type="entry name" value="ClpA_ClpB"/>
</dbReference>
<evidence type="ECO:0000256" key="1">
    <source>
        <dbReference type="ARBA" id="ARBA00022741"/>
    </source>
</evidence>
<dbReference type="EMBL" id="CP065740">
    <property type="protein sequence ID" value="QPR80617.1"/>
    <property type="molecule type" value="Genomic_DNA"/>
</dbReference>
<dbReference type="PRINTS" id="PR00300">
    <property type="entry name" value="CLPPROTEASEA"/>
</dbReference>
<dbReference type="PANTHER" id="PTHR11638">
    <property type="entry name" value="ATP-DEPENDENT CLP PROTEASE"/>
    <property type="match status" value="1"/>
</dbReference>
<evidence type="ECO:0000313" key="4">
    <source>
        <dbReference type="EMBL" id="QPR80617.1"/>
    </source>
</evidence>
<dbReference type="RefSeq" id="WP_042514383.1">
    <property type="nucleotide sequence ID" value="NZ_CP065740.1"/>
</dbReference>
<feature type="domain" description="AAA+ ATPase" evidence="3">
    <location>
        <begin position="156"/>
        <end position="297"/>
    </location>
</feature>
<protein>
    <submittedName>
        <fullName evidence="4">AAA family ATPase</fullName>
    </submittedName>
</protein>
<name>A0A7T2V8G2_9BACI</name>
<evidence type="ECO:0000259" key="3">
    <source>
        <dbReference type="SMART" id="SM00382"/>
    </source>
</evidence>
<accession>A0A7T2V8G2</accession>